<protein>
    <recommendedName>
        <fullName evidence="2">Peptidase M15A C-terminal domain-containing protein</fullName>
    </recommendedName>
</protein>
<evidence type="ECO:0008006" key="2">
    <source>
        <dbReference type="Google" id="ProtNLM"/>
    </source>
</evidence>
<name>C7RMB0_ACCRE</name>
<sequence length="208" mass="22575">MRKLGDTGRQLAPISIALSRQRGYGAHVSVALSLDADRFLLFTASPHGSRAVLGLRPGAGCSFPPLNEETTMAITLKQYWKNRDVEYANELTPTIMANAKETVRRANLFLKRYHDATGATAPDGVNSGWRPPSVNAATKNAAKNSPHLTAQAVDLSDDVEAIDRWIASPEGLQALVDCDLYAEAPKATPRWAHLQTRAIASGKRVFNP</sequence>
<dbReference type="Gene3D" id="3.30.1380.10">
    <property type="match status" value="1"/>
</dbReference>
<dbReference type="InterPro" id="IPR009045">
    <property type="entry name" value="Zn_M74/Hedgehog-like"/>
</dbReference>
<dbReference type="EMBL" id="CP001715">
    <property type="protein sequence ID" value="ACV37188.1"/>
    <property type="molecule type" value="Genomic_DNA"/>
</dbReference>
<reference evidence="1" key="1">
    <citation type="submission" date="2009-08" db="EMBL/GenBank/DDBJ databases">
        <authorList>
            <consortium name="US DOE Joint Genome Institute"/>
            <person name="Lucas S."/>
            <person name="Copeland A."/>
            <person name="Lapidus A."/>
            <person name="Glavina del Rio T."/>
            <person name="Dalin E."/>
            <person name="Tice H."/>
            <person name="Bruce D."/>
            <person name="Barry K."/>
            <person name="Pitluck S."/>
            <person name="Lowry S."/>
            <person name="Larimer F."/>
            <person name="Land M."/>
            <person name="Hauser L."/>
            <person name="Kyrpides N."/>
            <person name="Ivanova N."/>
            <person name="McMahon K.D."/>
            <person name="Hugenholtz P."/>
        </authorList>
    </citation>
    <scope>NUCLEOTIDE SEQUENCE</scope>
    <source>
        <strain evidence="1">UW-1</strain>
    </source>
</reference>
<dbReference type="KEGG" id="app:CAP2UW1_3939"/>
<dbReference type="SUPFAM" id="SSF55166">
    <property type="entry name" value="Hedgehog/DD-peptidase"/>
    <property type="match status" value="1"/>
</dbReference>
<dbReference type="AlphaFoldDB" id="C7RMB0"/>
<dbReference type="HOGENOM" id="CLU_1318603_0_0_4"/>
<accession>C7RMB0</accession>
<reference evidence="1" key="2">
    <citation type="submission" date="2009-09" db="EMBL/GenBank/DDBJ databases">
        <title>Complete sequence of chromosome of Candidatus Accumulibacter phosphatis clade IIA str. UW-1.</title>
        <authorList>
            <consortium name="US DOE Joint Genome Institute"/>
            <person name="Martin H.G."/>
            <person name="Ivanova N."/>
            <person name="Kunin V."/>
            <person name="Warnecke F."/>
            <person name="Barry K."/>
            <person name="He S."/>
            <person name="Salamov A."/>
            <person name="Szeto E."/>
            <person name="Dalin E."/>
            <person name="Pangilinan J.L."/>
            <person name="Lapidus A."/>
            <person name="Lowry S."/>
            <person name="Kyrpides N.C."/>
            <person name="McMahon K.D."/>
            <person name="Hugenholtz P."/>
        </authorList>
    </citation>
    <scope>NUCLEOTIDE SEQUENCE [LARGE SCALE GENOMIC DNA]</scope>
    <source>
        <strain evidence="1">UW-1</strain>
    </source>
</reference>
<gene>
    <name evidence="1" type="ordered locus">CAP2UW1_3939</name>
</gene>
<evidence type="ECO:0000313" key="1">
    <source>
        <dbReference type="EMBL" id="ACV37188.1"/>
    </source>
</evidence>
<dbReference type="eggNOG" id="COG3108">
    <property type="taxonomic scope" value="Bacteria"/>
</dbReference>
<organism evidence="1">
    <name type="scientific">Accumulibacter regalis</name>
    <dbReference type="NCBI Taxonomy" id="522306"/>
    <lineage>
        <taxon>Bacteria</taxon>
        <taxon>Pseudomonadati</taxon>
        <taxon>Pseudomonadota</taxon>
        <taxon>Betaproteobacteria</taxon>
        <taxon>Candidatus Accumulibacter</taxon>
    </lineage>
</organism>
<proteinExistence type="predicted"/>